<accession>A0A7I7SWT0</accession>
<dbReference type="GO" id="GO:0015074">
    <property type="term" value="P:DNA integration"/>
    <property type="evidence" value="ECO:0007669"/>
    <property type="project" value="InterPro"/>
</dbReference>
<dbReference type="GO" id="GO:0003677">
    <property type="term" value="F:DNA binding"/>
    <property type="evidence" value="ECO:0007669"/>
    <property type="project" value="UniProtKB-UniRule"/>
</dbReference>
<comment type="similarity">
    <text evidence="1">Belongs to the 'phage' integrase family.</text>
</comment>
<dbReference type="Pfam" id="PF00589">
    <property type="entry name" value="Phage_integrase"/>
    <property type="match status" value="1"/>
</dbReference>
<evidence type="ECO:0000259" key="5">
    <source>
        <dbReference type="PROSITE" id="PS51898"/>
    </source>
</evidence>
<dbReference type="Proteomes" id="UP000466445">
    <property type="component" value="Chromosome"/>
</dbReference>
<dbReference type="InterPro" id="IPR011010">
    <property type="entry name" value="DNA_brk_join_enz"/>
</dbReference>
<dbReference type="AlphaFoldDB" id="A0A7I7SWT0"/>
<dbReference type="InterPro" id="IPR050090">
    <property type="entry name" value="Tyrosine_recombinase_XerCD"/>
</dbReference>
<organism evidence="7 8">
    <name type="scientific">Mycolicibacterium sarraceniae</name>
    <dbReference type="NCBI Taxonomy" id="1534348"/>
    <lineage>
        <taxon>Bacteria</taxon>
        <taxon>Bacillati</taxon>
        <taxon>Actinomycetota</taxon>
        <taxon>Actinomycetes</taxon>
        <taxon>Mycobacteriales</taxon>
        <taxon>Mycobacteriaceae</taxon>
        <taxon>Mycolicibacterium</taxon>
    </lineage>
</organism>
<evidence type="ECO:0000259" key="6">
    <source>
        <dbReference type="PROSITE" id="PS51900"/>
    </source>
</evidence>
<dbReference type="PANTHER" id="PTHR30349:SF41">
    <property type="entry name" value="INTEGRASE_RECOMBINASE PROTEIN MJ0367-RELATED"/>
    <property type="match status" value="1"/>
</dbReference>
<dbReference type="PANTHER" id="PTHR30349">
    <property type="entry name" value="PHAGE INTEGRASE-RELATED"/>
    <property type="match status" value="1"/>
</dbReference>
<dbReference type="InterPro" id="IPR002104">
    <property type="entry name" value="Integrase_catalytic"/>
</dbReference>
<keyword evidence="8" id="KW-1185">Reference proteome</keyword>
<protein>
    <recommendedName>
        <fullName evidence="9">Integrase</fullName>
    </recommendedName>
</protein>
<proteinExistence type="inferred from homology"/>
<evidence type="ECO:0000313" key="8">
    <source>
        <dbReference type="Proteomes" id="UP000466445"/>
    </source>
</evidence>
<dbReference type="PROSITE" id="PS51900">
    <property type="entry name" value="CB"/>
    <property type="match status" value="1"/>
</dbReference>
<evidence type="ECO:0000256" key="1">
    <source>
        <dbReference type="ARBA" id="ARBA00008857"/>
    </source>
</evidence>
<dbReference type="SUPFAM" id="SSF56349">
    <property type="entry name" value="DNA breaking-rejoining enzymes"/>
    <property type="match status" value="1"/>
</dbReference>
<dbReference type="EMBL" id="AP022595">
    <property type="protein sequence ID" value="BBY61163.1"/>
    <property type="molecule type" value="Genomic_DNA"/>
</dbReference>
<evidence type="ECO:0000256" key="4">
    <source>
        <dbReference type="PROSITE-ProRule" id="PRU01248"/>
    </source>
</evidence>
<feature type="domain" description="Core-binding (CB)" evidence="6">
    <location>
        <begin position="91"/>
        <end position="170"/>
    </location>
</feature>
<name>A0A7I7SWT0_9MYCO</name>
<sequence length="378" mass="42910">MFSGALGEIRTVFEVLARGLDQPSAAKTHNGDSLHLSVTVGKVWARCGRLVKQKLDREDQITTMPTTTTCASSYKPASDALADHTDTSVSPIAVVGLDEWELWQHAQRLSPKTISERVRVLRQFYIETHVQPMHADSLGIVRWTASHDDWSDSTAAAYNSYLVAWFKWLQITDRRLDNPMVKVGTVKVPDRAPRPIADTDVPKLLQTRMWTSTRRMILLALLAGLRVHEIAKIRGQDVDMASQLLWVKGKGKRLRSIPLHPILIEMASEMPERGWWFPMRGYEAEHMLSKSVSDVIGRTMRRAGVLGTPHSLRHWYATSLLDDGHDIRLVQELMRHKSIQSTQIYTKVSDRRQREAIASLSLARHQRPSVNPRRAVLD</sequence>
<dbReference type="InterPro" id="IPR044068">
    <property type="entry name" value="CB"/>
</dbReference>
<dbReference type="GO" id="GO:0006310">
    <property type="term" value="P:DNA recombination"/>
    <property type="evidence" value="ECO:0007669"/>
    <property type="project" value="UniProtKB-KW"/>
</dbReference>
<reference evidence="7 8" key="1">
    <citation type="journal article" date="2019" name="Emerg. Microbes Infect.">
        <title>Comprehensive subspecies identification of 175 nontuberculous mycobacteria species based on 7547 genomic profiles.</title>
        <authorList>
            <person name="Matsumoto Y."/>
            <person name="Kinjo T."/>
            <person name="Motooka D."/>
            <person name="Nabeya D."/>
            <person name="Jung N."/>
            <person name="Uechi K."/>
            <person name="Horii T."/>
            <person name="Iida T."/>
            <person name="Fujita J."/>
            <person name="Nakamura S."/>
        </authorList>
    </citation>
    <scope>NUCLEOTIDE SEQUENCE [LARGE SCALE GENOMIC DNA]</scope>
    <source>
        <strain evidence="7 8">JCM 30395</strain>
    </source>
</reference>
<evidence type="ECO:0000313" key="7">
    <source>
        <dbReference type="EMBL" id="BBY61163.1"/>
    </source>
</evidence>
<evidence type="ECO:0008006" key="9">
    <source>
        <dbReference type="Google" id="ProtNLM"/>
    </source>
</evidence>
<dbReference type="InterPro" id="IPR013762">
    <property type="entry name" value="Integrase-like_cat_sf"/>
</dbReference>
<dbReference type="KEGG" id="msar:MSAR_42990"/>
<feature type="domain" description="Tyr recombinase" evidence="5">
    <location>
        <begin position="191"/>
        <end position="358"/>
    </location>
</feature>
<dbReference type="PROSITE" id="PS51898">
    <property type="entry name" value="TYR_RECOMBINASE"/>
    <property type="match status" value="1"/>
</dbReference>
<keyword evidence="3" id="KW-0233">DNA recombination</keyword>
<evidence type="ECO:0000256" key="2">
    <source>
        <dbReference type="ARBA" id="ARBA00023125"/>
    </source>
</evidence>
<keyword evidence="2 4" id="KW-0238">DNA-binding</keyword>
<evidence type="ECO:0000256" key="3">
    <source>
        <dbReference type="ARBA" id="ARBA00023172"/>
    </source>
</evidence>
<dbReference type="Gene3D" id="1.10.443.10">
    <property type="entry name" value="Intergrase catalytic core"/>
    <property type="match status" value="1"/>
</dbReference>
<gene>
    <name evidence="7" type="ORF">MSAR_42990</name>
</gene>